<feature type="non-terminal residue" evidence="1">
    <location>
        <position position="1"/>
    </location>
</feature>
<dbReference type="AlphaFoldDB" id="K1TCJ8"/>
<sequence>AYYSNRCPYTDYYVNGVLRVLAQEINNSFESN</sequence>
<comment type="caution">
    <text evidence="1">The sequence shown here is derived from an EMBL/GenBank/DDBJ whole genome shotgun (WGS) entry which is preliminary data.</text>
</comment>
<protein>
    <submittedName>
        <fullName evidence="1">Uncharacterized protein</fullName>
    </submittedName>
</protein>
<gene>
    <name evidence="1" type="ORF">LEA_14593</name>
</gene>
<reference evidence="1" key="1">
    <citation type="journal article" date="2013" name="Environ. Microbiol.">
        <title>Microbiota from the distal guts of lean and obese adolescents exhibit partial functional redundancy besides clear differences in community structure.</title>
        <authorList>
            <person name="Ferrer M."/>
            <person name="Ruiz A."/>
            <person name="Lanza F."/>
            <person name="Haange S.B."/>
            <person name="Oberbach A."/>
            <person name="Till H."/>
            <person name="Bargiela R."/>
            <person name="Campoy C."/>
            <person name="Segura M.T."/>
            <person name="Richter M."/>
            <person name="von Bergen M."/>
            <person name="Seifert J."/>
            <person name="Suarez A."/>
        </authorList>
    </citation>
    <scope>NUCLEOTIDE SEQUENCE</scope>
</reference>
<accession>K1TCJ8</accession>
<evidence type="ECO:0000313" key="1">
    <source>
        <dbReference type="EMBL" id="EKC56931.1"/>
    </source>
</evidence>
<organism evidence="1">
    <name type="scientific">human gut metagenome</name>
    <dbReference type="NCBI Taxonomy" id="408170"/>
    <lineage>
        <taxon>unclassified sequences</taxon>
        <taxon>metagenomes</taxon>
        <taxon>organismal metagenomes</taxon>
    </lineage>
</organism>
<name>K1TCJ8_9ZZZZ</name>
<dbReference type="EMBL" id="AJWY01009937">
    <property type="protein sequence ID" value="EKC56931.1"/>
    <property type="molecule type" value="Genomic_DNA"/>
</dbReference>
<proteinExistence type="predicted"/>